<protein>
    <recommendedName>
        <fullName evidence="3">Glycosyltransferase subfamily 4-like N-terminal domain-containing protein</fullName>
    </recommendedName>
</protein>
<dbReference type="Gene3D" id="3.40.50.2000">
    <property type="entry name" value="Glycogen Phosphorylase B"/>
    <property type="match status" value="1"/>
</dbReference>
<accession>A0ABQ2KMZ8</accession>
<keyword evidence="5" id="KW-1185">Reference proteome</keyword>
<evidence type="ECO:0000313" key="5">
    <source>
        <dbReference type="Proteomes" id="UP000626982"/>
    </source>
</evidence>
<evidence type="ECO:0000256" key="1">
    <source>
        <dbReference type="ARBA" id="ARBA00022676"/>
    </source>
</evidence>
<dbReference type="SUPFAM" id="SSF53756">
    <property type="entry name" value="UDP-Glycosyltransferase/glycogen phosphorylase"/>
    <property type="match status" value="1"/>
</dbReference>
<proteinExistence type="predicted"/>
<dbReference type="RefSeq" id="WP_188718491.1">
    <property type="nucleotide sequence ID" value="NZ_BAABBD010000003.1"/>
</dbReference>
<dbReference type="EMBL" id="BMLM01000002">
    <property type="protein sequence ID" value="GGN88166.1"/>
    <property type="molecule type" value="Genomic_DNA"/>
</dbReference>
<dbReference type="Proteomes" id="UP000626982">
    <property type="component" value="Unassembled WGS sequence"/>
</dbReference>
<evidence type="ECO:0000256" key="2">
    <source>
        <dbReference type="ARBA" id="ARBA00022679"/>
    </source>
</evidence>
<comment type="caution">
    <text evidence="4">The sequence shown here is derived from an EMBL/GenBank/DDBJ whole genome shotgun (WGS) entry which is preliminary data.</text>
</comment>
<reference evidence="5" key="1">
    <citation type="journal article" date="2019" name="Int. J. Syst. Evol. Microbiol.">
        <title>The Global Catalogue of Microorganisms (GCM) 10K type strain sequencing project: providing services to taxonomists for standard genome sequencing and annotation.</title>
        <authorList>
            <consortium name="The Broad Institute Genomics Platform"/>
            <consortium name="The Broad Institute Genome Sequencing Center for Infectious Disease"/>
            <person name="Wu L."/>
            <person name="Ma J."/>
        </authorList>
    </citation>
    <scope>NUCLEOTIDE SEQUENCE [LARGE SCALE GENOMIC DNA]</scope>
    <source>
        <strain evidence="5">CGMCC 1.6960</strain>
    </source>
</reference>
<dbReference type="Pfam" id="PF13439">
    <property type="entry name" value="Glyco_transf_4"/>
    <property type="match status" value="1"/>
</dbReference>
<evidence type="ECO:0000259" key="3">
    <source>
        <dbReference type="Pfam" id="PF13439"/>
    </source>
</evidence>
<evidence type="ECO:0000313" key="4">
    <source>
        <dbReference type="EMBL" id="GGN88166.1"/>
    </source>
</evidence>
<dbReference type="InterPro" id="IPR028098">
    <property type="entry name" value="Glyco_trans_4-like_N"/>
</dbReference>
<sequence length="370" mass="39814">MDRDPATTSRALLLEDRDPVRIAAVPAAHPYVRAVTAASGIEVLPDPVVDPAHPERWWPPAVLEPEWIAEHADALDLVHVHFGMESLPPGRLDAALDALEAAGVPLVHTVHDLDNPQLHDQRSHRADLDRIVPRADALVTLTDEAARRIRDAWGREALVLPHPTLLATAAPAPRRTGDQVVVGTHLRDLRPSIDAEGAARGLLAAVSALRAAGTPAIARLHLNERTRDDARAARLVDDLADRPWCEVVVRPRPDDAALLAELDALDLALLPYGHGTHSGWVELCHDRGIPVLGPAGLPMARQHPGDYAGFEGWDGAGAAALAALAAAPPAGTPERARLVAHRARRRAAERELVAHAHLELYRRVVAGGRR</sequence>
<gene>
    <name evidence="4" type="ORF">GCM10010968_23470</name>
</gene>
<keyword evidence="2" id="KW-0808">Transferase</keyword>
<keyword evidence="1" id="KW-0328">Glycosyltransferase</keyword>
<name>A0ABQ2KMZ8_9MICO</name>
<organism evidence="4 5">
    <name type="scientific">Agrococcus terreus</name>
    <dbReference type="NCBI Taxonomy" id="574649"/>
    <lineage>
        <taxon>Bacteria</taxon>
        <taxon>Bacillati</taxon>
        <taxon>Actinomycetota</taxon>
        <taxon>Actinomycetes</taxon>
        <taxon>Micrococcales</taxon>
        <taxon>Microbacteriaceae</taxon>
        <taxon>Agrococcus</taxon>
    </lineage>
</organism>
<feature type="domain" description="Glycosyltransferase subfamily 4-like N-terminal" evidence="3">
    <location>
        <begin position="42"/>
        <end position="154"/>
    </location>
</feature>